<keyword evidence="4 12" id="KW-0677">Repeat</keyword>
<dbReference type="Pfam" id="PF00684">
    <property type="entry name" value="DnaJ_CXXCXGXG"/>
    <property type="match status" value="1"/>
</dbReference>
<sequence length="393" mass="42737">MANKRDYYEVLGVQKGASEAELKKAYRKMAVKYHPDQNPGDKEAEEKFKEVNEAYEVLSNPEKRAQYDQFGHAAFEQGGMGGGGFYSGGFEGFDMGDLGDIFGSMFGFGGGGSARRNGPRRGRDINVSIQLTFEEAIFGCTKEISVPILDECETCHGTGAKPGTHAESCSKCNGTGQERFVQQSMFGAVTSVRTCSACHGTGKIIKEPCTTCRGTGRVKKTKKYEVKIPQGIDNGQTIRLGGKGELGENGGGYGDLLVSVYVQPNRVFVRKGNDIYCDVPITFVQAALGGEITIKTIDGEQKYTIKPGTQPDTVVTLRGVGVPNLRNPKIRGNQIVTLKVKIPTSMTERQKDLLRQFYGDAPAGAAKPETSAAPEEEKKTFGEKVRDFFEKDK</sequence>
<dbReference type="SUPFAM" id="SSF49493">
    <property type="entry name" value="HSP40/DnaJ peptide-binding domain"/>
    <property type="match status" value="2"/>
</dbReference>
<dbReference type="NCBIfam" id="NF008035">
    <property type="entry name" value="PRK10767.1"/>
    <property type="match status" value="1"/>
</dbReference>
<feature type="binding site" evidence="12">
    <location>
        <position position="198"/>
    </location>
    <ligand>
        <name>Zn(2+)</name>
        <dbReference type="ChEBI" id="CHEBI:29105"/>
        <label>2</label>
    </ligand>
</feature>
<dbReference type="CDD" id="cd06257">
    <property type="entry name" value="DnaJ"/>
    <property type="match status" value="1"/>
</dbReference>
<dbReference type="PROSITE" id="PS00636">
    <property type="entry name" value="DNAJ_1"/>
    <property type="match status" value="1"/>
</dbReference>
<evidence type="ECO:0000256" key="10">
    <source>
        <dbReference type="ARBA" id="ARBA00061004"/>
    </source>
</evidence>
<dbReference type="FunFam" id="1.10.287.110:FF:000034">
    <property type="entry name" value="Chaperone protein DnaJ"/>
    <property type="match status" value="1"/>
</dbReference>
<evidence type="ECO:0000256" key="2">
    <source>
        <dbReference type="ARBA" id="ARBA00022705"/>
    </source>
</evidence>
<dbReference type="HAMAP" id="MF_01152">
    <property type="entry name" value="DnaJ"/>
    <property type="match status" value="1"/>
</dbReference>
<dbReference type="PANTHER" id="PTHR43096">
    <property type="entry name" value="DNAJ HOMOLOG 1, MITOCHONDRIAL-RELATED"/>
    <property type="match status" value="1"/>
</dbReference>
<dbReference type="FunFam" id="2.60.260.20:FF:000005">
    <property type="entry name" value="Chaperone protein dnaJ 1, mitochondrial"/>
    <property type="match status" value="1"/>
</dbReference>
<feature type="binding site" evidence="12">
    <location>
        <position position="209"/>
    </location>
    <ligand>
        <name>Zn(2+)</name>
        <dbReference type="ChEBI" id="CHEBI:29105"/>
        <label>1</label>
    </ligand>
</feature>
<dbReference type="InterPro" id="IPR001623">
    <property type="entry name" value="DnaJ_domain"/>
</dbReference>
<evidence type="ECO:0000256" key="6">
    <source>
        <dbReference type="ARBA" id="ARBA00022833"/>
    </source>
</evidence>
<evidence type="ECO:0000256" key="3">
    <source>
        <dbReference type="ARBA" id="ARBA00022723"/>
    </source>
</evidence>
<evidence type="ECO:0000256" key="11">
    <source>
        <dbReference type="ARBA" id="ARBA00067609"/>
    </source>
</evidence>
<feature type="binding site" evidence="12">
    <location>
        <position position="169"/>
    </location>
    <ligand>
        <name>Zn(2+)</name>
        <dbReference type="ChEBI" id="CHEBI:29105"/>
        <label>2</label>
    </ligand>
</feature>
<feature type="repeat" description="CXXCXGXG motif" evidence="12">
    <location>
        <begin position="195"/>
        <end position="202"/>
    </location>
</feature>
<dbReference type="SUPFAM" id="SSF57938">
    <property type="entry name" value="DnaJ/Hsp40 cysteine-rich domain"/>
    <property type="match status" value="1"/>
</dbReference>
<comment type="subcellular location">
    <subcellularLocation>
        <location evidence="12">Cytoplasm</location>
    </subcellularLocation>
</comment>
<dbReference type="Pfam" id="PF01556">
    <property type="entry name" value="DnaJ_C"/>
    <property type="match status" value="1"/>
</dbReference>
<name>A0A1M6Q3J8_9FIRM</name>
<dbReference type="InterPro" id="IPR002939">
    <property type="entry name" value="DnaJ_C"/>
</dbReference>
<feature type="domain" description="CR-type" evidence="16">
    <location>
        <begin position="139"/>
        <end position="221"/>
    </location>
</feature>
<feature type="binding site" evidence="12">
    <location>
        <position position="155"/>
    </location>
    <ligand>
        <name>Zn(2+)</name>
        <dbReference type="ChEBI" id="CHEBI:29105"/>
        <label>1</label>
    </ligand>
</feature>
<reference evidence="17 18" key="1">
    <citation type="submission" date="2016-11" db="EMBL/GenBank/DDBJ databases">
        <authorList>
            <person name="Jaros S."/>
            <person name="Januszkiewicz K."/>
            <person name="Wedrychowicz H."/>
        </authorList>
    </citation>
    <scope>NUCLEOTIDE SEQUENCE [LARGE SCALE GENOMIC DNA]</scope>
    <source>
        <strain evidence="17 18">DSM 14214</strain>
    </source>
</reference>
<dbReference type="GO" id="GO:0031072">
    <property type="term" value="F:heat shock protein binding"/>
    <property type="evidence" value="ECO:0007669"/>
    <property type="project" value="InterPro"/>
</dbReference>
<feature type="domain" description="J" evidence="15">
    <location>
        <begin position="6"/>
        <end position="71"/>
    </location>
</feature>
<dbReference type="OrthoDB" id="9779889at2"/>
<dbReference type="GO" id="GO:0042026">
    <property type="term" value="P:protein refolding"/>
    <property type="evidence" value="ECO:0007669"/>
    <property type="project" value="TreeGrafter"/>
</dbReference>
<evidence type="ECO:0000256" key="14">
    <source>
        <dbReference type="SAM" id="MobiDB-lite"/>
    </source>
</evidence>
<dbReference type="CDD" id="cd10747">
    <property type="entry name" value="DnaJ_C"/>
    <property type="match status" value="1"/>
</dbReference>
<dbReference type="InterPro" id="IPR036869">
    <property type="entry name" value="J_dom_sf"/>
</dbReference>
<dbReference type="Proteomes" id="UP000183975">
    <property type="component" value="Unassembled WGS sequence"/>
</dbReference>
<keyword evidence="8 12" id="KW-0143">Chaperone</keyword>
<organism evidence="17 18">
    <name type="scientific">Anaerotignum lactatifermentans DSM 14214</name>
    <dbReference type="NCBI Taxonomy" id="1121323"/>
    <lineage>
        <taxon>Bacteria</taxon>
        <taxon>Bacillati</taxon>
        <taxon>Bacillota</taxon>
        <taxon>Clostridia</taxon>
        <taxon>Lachnospirales</taxon>
        <taxon>Anaerotignaceae</taxon>
        <taxon>Anaerotignum</taxon>
    </lineage>
</organism>
<dbReference type="Pfam" id="PF00226">
    <property type="entry name" value="DnaJ"/>
    <property type="match status" value="1"/>
</dbReference>
<dbReference type="GO" id="GO:0051082">
    <property type="term" value="F:unfolded protein binding"/>
    <property type="evidence" value="ECO:0007669"/>
    <property type="project" value="UniProtKB-UniRule"/>
</dbReference>
<evidence type="ECO:0000256" key="5">
    <source>
        <dbReference type="ARBA" id="ARBA00022771"/>
    </source>
</evidence>
<keyword evidence="5 12" id="KW-0863">Zinc-finger</keyword>
<evidence type="ECO:0000256" key="4">
    <source>
        <dbReference type="ARBA" id="ARBA00022737"/>
    </source>
</evidence>
<feature type="compositionally biased region" description="Basic and acidic residues" evidence="14">
    <location>
        <begin position="375"/>
        <end position="393"/>
    </location>
</feature>
<comment type="domain">
    <text evidence="12">The J domain is necessary and sufficient to stimulate DnaK ATPase activity. Zinc center 1 plays an important role in the autonomous, DnaK-independent chaperone activity of DnaJ. Zinc center 2 is essential for interaction with DnaK and for DnaJ activity.</text>
</comment>
<dbReference type="GO" id="GO:0005737">
    <property type="term" value="C:cytoplasm"/>
    <property type="evidence" value="ECO:0007669"/>
    <property type="project" value="UniProtKB-SubCell"/>
</dbReference>
<dbReference type="AlphaFoldDB" id="A0A1M6Q3J8"/>
<dbReference type="Gene3D" id="2.10.230.10">
    <property type="entry name" value="Heat shock protein DnaJ, cysteine-rich domain"/>
    <property type="match status" value="1"/>
</dbReference>
<comment type="similarity">
    <text evidence="10 12">Belongs to the DnaJ family.</text>
</comment>
<keyword evidence="2 12" id="KW-0235">DNA replication</keyword>
<dbReference type="PROSITE" id="PS50076">
    <property type="entry name" value="DNAJ_2"/>
    <property type="match status" value="1"/>
</dbReference>
<evidence type="ECO:0000259" key="15">
    <source>
        <dbReference type="PROSITE" id="PS50076"/>
    </source>
</evidence>
<accession>A0A1M6Q3J8</accession>
<keyword evidence="6 12" id="KW-0862">Zinc</keyword>
<dbReference type="InterPro" id="IPR001305">
    <property type="entry name" value="HSP_DnaJ_Cys-rich_dom"/>
</dbReference>
<proteinExistence type="inferred from homology"/>
<evidence type="ECO:0000313" key="17">
    <source>
        <dbReference type="EMBL" id="SHK14819.1"/>
    </source>
</evidence>
<evidence type="ECO:0000256" key="13">
    <source>
        <dbReference type="PROSITE-ProRule" id="PRU00546"/>
    </source>
</evidence>
<evidence type="ECO:0000256" key="9">
    <source>
        <dbReference type="ARBA" id="ARBA00053423"/>
    </source>
</evidence>
<dbReference type="GO" id="GO:0005524">
    <property type="term" value="F:ATP binding"/>
    <property type="evidence" value="ECO:0007669"/>
    <property type="project" value="InterPro"/>
</dbReference>
<evidence type="ECO:0000256" key="7">
    <source>
        <dbReference type="ARBA" id="ARBA00023016"/>
    </source>
</evidence>
<dbReference type="GO" id="GO:0006260">
    <property type="term" value="P:DNA replication"/>
    <property type="evidence" value="ECO:0007669"/>
    <property type="project" value="UniProtKB-KW"/>
</dbReference>
<dbReference type="InterPro" id="IPR036410">
    <property type="entry name" value="HSP_DnaJ_Cys-rich_dom_sf"/>
</dbReference>
<dbReference type="PRINTS" id="PR00625">
    <property type="entry name" value="JDOMAIN"/>
</dbReference>
<evidence type="ECO:0000256" key="1">
    <source>
        <dbReference type="ARBA" id="ARBA00022490"/>
    </source>
</evidence>
<comment type="subunit">
    <text evidence="12">Homodimer.</text>
</comment>
<dbReference type="SMART" id="SM00271">
    <property type="entry name" value="DnaJ"/>
    <property type="match status" value="1"/>
</dbReference>
<keyword evidence="3 12" id="KW-0479">Metal-binding</keyword>
<comment type="function">
    <text evidence="9 12">Participates actively in the response to hyperosmotic and heat shock by preventing the aggregation of stress-denatured proteins and by disaggregating proteins, also in an autonomous, DnaK-independent fashion. Unfolded proteins bind initially to DnaJ; upon interaction with the DnaJ-bound protein, DnaK hydrolyzes its bound ATP, resulting in the formation of a stable complex. GrpE releases ADP from DnaK; ATP binding to DnaK triggers the release of the substrate protein, thus completing the reaction cycle. Several rounds of ATP-dependent interactions between DnaJ, DnaK and GrpE are required for fully efficient folding. Also involved, together with DnaK and GrpE, in the DNA replication of plasmids through activation of initiation proteins.</text>
</comment>
<feature type="binding site" evidence="12">
    <location>
        <position position="152"/>
    </location>
    <ligand>
        <name>Zn(2+)</name>
        <dbReference type="ChEBI" id="CHEBI:29105"/>
        <label>1</label>
    </ligand>
</feature>
<evidence type="ECO:0000256" key="8">
    <source>
        <dbReference type="ARBA" id="ARBA00023186"/>
    </source>
</evidence>
<dbReference type="RefSeq" id="WP_072850149.1">
    <property type="nucleotide sequence ID" value="NZ_FRAH01000017.1"/>
</dbReference>
<feature type="region of interest" description="Disordered" evidence="14">
    <location>
        <begin position="362"/>
        <end position="393"/>
    </location>
</feature>
<dbReference type="CDD" id="cd10719">
    <property type="entry name" value="DnaJ_zf"/>
    <property type="match status" value="1"/>
</dbReference>
<keyword evidence="1 12" id="KW-0963">Cytoplasm</keyword>
<feature type="binding site" evidence="12">
    <location>
        <position position="212"/>
    </location>
    <ligand>
        <name>Zn(2+)</name>
        <dbReference type="ChEBI" id="CHEBI:29105"/>
        <label>1</label>
    </ligand>
</feature>
<dbReference type="GeneID" id="78177127"/>
<feature type="zinc finger region" description="CR-type" evidence="13">
    <location>
        <begin position="139"/>
        <end position="221"/>
    </location>
</feature>
<dbReference type="InterPro" id="IPR012724">
    <property type="entry name" value="DnaJ"/>
</dbReference>
<feature type="repeat" description="CXXCXGXG motif" evidence="12">
    <location>
        <begin position="209"/>
        <end position="216"/>
    </location>
</feature>
<evidence type="ECO:0000259" key="16">
    <source>
        <dbReference type="PROSITE" id="PS51188"/>
    </source>
</evidence>
<dbReference type="InterPro" id="IPR018253">
    <property type="entry name" value="DnaJ_domain_CS"/>
</dbReference>
<keyword evidence="7 12" id="KW-0346">Stress response</keyword>
<protein>
    <recommendedName>
        <fullName evidence="11 12">Chaperone protein DnaJ</fullName>
    </recommendedName>
</protein>
<feature type="binding site" evidence="12">
    <location>
        <position position="195"/>
    </location>
    <ligand>
        <name>Zn(2+)</name>
        <dbReference type="ChEBI" id="CHEBI:29105"/>
        <label>2</label>
    </ligand>
</feature>
<dbReference type="NCBIfam" id="TIGR02349">
    <property type="entry name" value="DnaJ_bact"/>
    <property type="match status" value="1"/>
</dbReference>
<dbReference type="EMBL" id="FRAH01000017">
    <property type="protein sequence ID" value="SHK14819.1"/>
    <property type="molecule type" value="Genomic_DNA"/>
</dbReference>
<dbReference type="GO" id="GO:0008270">
    <property type="term" value="F:zinc ion binding"/>
    <property type="evidence" value="ECO:0007669"/>
    <property type="project" value="UniProtKB-UniRule"/>
</dbReference>
<dbReference type="PANTHER" id="PTHR43096:SF48">
    <property type="entry name" value="CHAPERONE PROTEIN DNAJ"/>
    <property type="match status" value="1"/>
</dbReference>
<dbReference type="Gene3D" id="1.10.287.110">
    <property type="entry name" value="DnaJ domain"/>
    <property type="match status" value="1"/>
</dbReference>
<comment type="cofactor">
    <cofactor evidence="12">
        <name>Zn(2+)</name>
        <dbReference type="ChEBI" id="CHEBI:29105"/>
    </cofactor>
    <text evidence="12">Binds 2 Zn(2+) ions per monomer.</text>
</comment>
<dbReference type="FunFam" id="2.10.230.10:FF:000002">
    <property type="entry name" value="Molecular chaperone DnaJ"/>
    <property type="match status" value="1"/>
</dbReference>
<feature type="binding site" evidence="12">
    <location>
        <position position="172"/>
    </location>
    <ligand>
        <name>Zn(2+)</name>
        <dbReference type="ChEBI" id="CHEBI:29105"/>
        <label>2</label>
    </ligand>
</feature>
<dbReference type="PROSITE" id="PS51188">
    <property type="entry name" value="ZF_CR"/>
    <property type="match status" value="1"/>
</dbReference>
<evidence type="ECO:0000313" key="18">
    <source>
        <dbReference type="Proteomes" id="UP000183975"/>
    </source>
</evidence>
<feature type="repeat" description="CXXCXGXG motif" evidence="12">
    <location>
        <begin position="169"/>
        <end position="176"/>
    </location>
</feature>
<keyword evidence="18" id="KW-1185">Reference proteome</keyword>
<dbReference type="InterPro" id="IPR008971">
    <property type="entry name" value="HSP40/DnaJ_pept-bd"/>
</dbReference>
<dbReference type="SUPFAM" id="SSF46565">
    <property type="entry name" value="Chaperone J-domain"/>
    <property type="match status" value="1"/>
</dbReference>
<dbReference type="Gene3D" id="2.60.260.20">
    <property type="entry name" value="Urease metallochaperone UreE, N-terminal domain"/>
    <property type="match status" value="2"/>
</dbReference>
<feature type="repeat" description="CXXCXGXG motif" evidence="12">
    <location>
        <begin position="152"/>
        <end position="159"/>
    </location>
</feature>
<evidence type="ECO:0000256" key="12">
    <source>
        <dbReference type="HAMAP-Rule" id="MF_01152"/>
    </source>
</evidence>
<gene>
    <name evidence="12" type="primary">dnaJ</name>
    <name evidence="17" type="ORF">SAMN02745138_01232</name>
</gene>
<dbReference type="GO" id="GO:0009408">
    <property type="term" value="P:response to heat"/>
    <property type="evidence" value="ECO:0007669"/>
    <property type="project" value="InterPro"/>
</dbReference>